<dbReference type="EMBL" id="SJPX01000002">
    <property type="protein sequence ID" value="TWU55631.1"/>
    <property type="molecule type" value="Genomic_DNA"/>
</dbReference>
<dbReference type="OrthoDB" id="252570at2"/>
<feature type="signal peptide" evidence="1">
    <location>
        <begin position="1"/>
        <end position="27"/>
    </location>
</feature>
<feature type="chain" id="PRO_5023008500" evidence="1">
    <location>
        <begin position="28"/>
        <end position="377"/>
    </location>
</feature>
<dbReference type="Proteomes" id="UP000317977">
    <property type="component" value="Unassembled WGS sequence"/>
</dbReference>
<keyword evidence="3" id="KW-1185">Reference proteome</keyword>
<proteinExistence type="predicted"/>
<accession>A0A5C6F7Z8</accession>
<comment type="caution">
    <text evidence="2">The sequence shown here is derived from an EMBL/GenBank/DDBJ whole genome shotgun (WGS) entry which is preliminary data.</text>
</comment>
<gene>
    <name evidence="2" type="ORF">Poly59_19310</name>
</gene>
<keyword evidence="1" id="KW-0732">Signal</keyword>
<dbReference type="AlphaFoldDB" id="A0A5C6F7Z8"/>
<organism evidence="2 3">
    <name type="scientific">Rubripirellula reticaptiva</name>
    <dbReference type="NCBI Taxonomy" id="2528013"/>
    <lineage>
        <taxon>Bacteria</taxon>
        <taxon>Pseudomonadati</taxon>
        <taxon>Planctomycetota</taxon>
        <taxon>Planctomycetia</taxon>
        <taxon>Pirellulales</taxon>
        <taxon>Pirellulaceae</taxon>
        <taxon>Rubripirellula</taxon>
    </lineage>
</organism>
<name>A0A5C6F7Z8_9BACT</name>
<protein>
    <submittedName>
        <fullName evidence="2">Uncharacterized protein</fullName>
    </submittedName>
</protein>
<evidence type="ECO:0000313" key="3">
    <source>
        <dbReference type="Proteomes" id="UP000317977"/>
    </source>
</evidence>
<evidence type="ECO:0000256" key="1">
    <source>
        <dbReference type="SAM" id="SignalP"/>
    </source>
</evidence>
<reference evidence="2 3" key="1">
    <citation type="submission" date="2019-02" db="EMBL/GenBank/DDBJ databases">
        <title>Deep-cultivation of Planctomycetes and their phenomic and genomic characterization uncovers novel biology.</title>
        <authorList>
            <person name="Wiegand S."/>
            <person name="Jogler M."/>
            <person name="Boedeker C."/>
            <person name="Pinto D."/>
            <person name="Vollmers J."/>
            <person name="Rivas-Marin E."/>
            <person name="Kohn T."/>
            <person name="Peeters S.H."/>
            <person name="Heuer A."/>
            <person name="Rast P."/>
            <person name="Oberbeckmann S."/>
            <person name="Bunk B."/>
            <person name="Jeske O."/>
            <person name="Meyerdierks A."/>
            <person name="Storesund J.E."/>
            <person name="Kallscheuer N."/>
            <person name="Luecker S."/>
            <person name="Lage O.M."/>
            <person name="Pohl T."/>
            <person name="Merkel B.J."/>
            <person name="Hornburger P."/>
            <person name="Mueller R.-W."/>
            <person name="Bruemmer F."/>
            <person name="Labrenz M."/>
            <person name="Spormann A.M."/>
            <person name="Op Den Camp H."/>
            <person name="Overmann J."/>
            <person name="Amann R."/>
            <person name="Jetten M.S.M."/>
            <person name="Mascher T."/>
            <person name="Medema M.H."/>
            <person name="Devos D.P."/>
            <person name="Kaster A.-K."/>
            <person name="Ovreas L."/>
            <person name="Rohde M."/>
            <person name="Galperin M.Y."/>
            <person name="Jogler C."/>
        </authorList>
    </citation>
    <scope>NUCLEOTIDE SEQUENCE [LARGE SCALE GENOMIC DNA]</scope>
    <source>
        <strain evidence="2 3">Poly59</strain>
    </source>
</reference>
<dbReference type="RefSeq" id="WP_146533786.1">
    <property type="nucleotide sequence ID" value="NZ_SJPX01000002.1"/>
</dbReference>
<sequence length="377" mass="40949" precursor="true">MFAPTKRFEHVALCVTLSLLTSTVVVAADQIQFDLPPVIAAEVSPDDTSLVTIELRLSSMITTPTIPTIDQWLVRCQPRDAAITIADYAPRTETASDVSSPIQVKQVEEKNLTLGLSANGSYGHLASGSLGADQGNKNINSIEFHRQAAVQAVTAAGTINRGRGVYFKLRWTAQQVLEGEKVFRITLAVPANWRGSLMDVSVIAQSDHKTFGGFDRETKTFGSANFVVATYRAGDEVAANQAARIAEAEYALRNIAGRLKPKSPPHSLPSMLRAVAIKLDLEPSAADTRWLARFLSGAADPYLDDQITKLPMPVRIAALDYADSRDDFVSLNHIEGAQRLNSQPLDSQQLDSQQLDSQQLDSQQLGTRVVVAKPAIE</sequence>
<evidence type="ECO:0000313" key="2">
    <source>
        <dbReference type="EMBL" id="TWU55631.1"/>
    </source>
</evidence>